<dbReference type="GO" id="GO:0003735">
    <property type="term" value="F:structural constituent of ribosome"/>
    <property type="evidence" value="ECO:0007669"/>
    <property type="project" value="InterPro"/>
</dbReference>
<dbReference type="InterPro" id="IPR000529">
    <property type="entry name" value="Ribosomal_bS6"/>
</dbReference>
<dbReference type="PANTHER" id="PTHR21011">
    <property type="entry name" value="MITOCHONDRIAL 28S RIBOSOMAL PROTEIN S6"/>
    <property type="match status" value="1"/>
</dbReference>
<dbReference type="InterPro" id="IPR014717">
    <property type="entry name" value="Transl_elong_EF1B/ribsomal_bS6"/>
</dbReference>
<sequence>MRAYELMVLIDPEVDDRTVEPTLEKYLEVVRSNGGTIDKVDIWGRRKMSYEIQKKAEATYVVVNYTAEPAASAELERQLKINELILRHKVTRPEEARV</sequence>
<comment type="caution">
    <text evidence="9">The sequence shown here is derived from an EMBL/GenBank/DDBJ whole genome shotgun (WGS) entry which is preliminary data.</text>
</comment>
<dbReference type="Proteomes" id="UP000235739">
    <property type="component" value="Unassembled WGS sequence"/>
</dbReference>
<accession>A0A2N7S191</accession>
<dbReference type="RefSeq" id="WP_013350685.1">
    <property type="nucleotide sequence ID" value="NZ_JABUYH010000006.1"/>
</dbReference>
<keyword evidence="3 8" id="KW-0694">RNA-binding</keyword>
<evidence type="ECO:0000256" key="8">
    <source>
        <dbReference type="HAMAP-Rule" id="MF_00360"/>
    </source>
</evidence>
<evidence type="ECO:0000256" key="7">
    <source>
        <dbReference type="ARBA" id="ARBA00035294"/>
    </source>
</evidence>
<dbReference type="NCBIfam" id="TIGR00166">
    <property type="entry name" value="S6"/>
    <property type="match status" value="1"/>
</dbReference>
<dbReference type="GO" id="GO:0005840">
    <property type="term" value="C:ribosome"/>
    <property type="evidence" value="ECO:0007669"/>
    <property type="project" value="UniProtKB-KW"/>
</dbReference>
<dbReference type="GeneID" id="303186928"/>
<dbReference type="OMA" id="AYPIQHK"/>
<gene>
    <name evidence="8" type="primary">rpsF</name>
    <name evidence="9" type="ORF">CIK84_14695</name>
    <name evidence="10" type="ORF">EXY26_00965</name>
</gene>
<dbReference type="AlphaFoldDB" id="A0A2N7S191"/>
<proteinExistence type="inferred from homology"/>
<keyword evidence="2 8" id="KW-0699">rRNA-binding</keyword>
<reference evidence="9 11" key="1">
    <citation type="journal article" date="2017" name="Elife">
        <title>Extensive horizontal gene transfer in cheese-associated bacteria.</title>
        <authorList>
            <person name="Bonham K.S."/>
            <person name="Wolfe B.E."/>
            <person name="Dutton R.J."/>
        </authorList>
    </citation>
    <scope>NUCLEOTIDE SEQUENCE [LARGE SCALE GENOMIC DNA]</scope>
    <source>
        <strain evidence="9 11">JB182</strain>
    </source>
</reference>
<dbReference type="SUPFAM" id="SSF54995">
    <property type="entry name" value="Ribosomal protein S6"/>
    <property type="match status" value="1"/>
</dbReference>
<dbReference type="Pfam" id="PF01250">
    <property type="entry name" value="Ribosomal_S6"/>
    <property type="match status" value="1"/>
</dbReference>
<dbReference type="GO" id="GO:1990904">
    <property type="term" value="C:ribonucleoprotein complex"/>
    <property type="evidence" value="ECO:0007669"/>
    <property type="project" value="UniProtKB-KW"/>
</dbReference>
<dbReference type="PANTHER" id="PTHR21011:SF1">
    <property type="entry name" value="SMALL RIBOSOMAL SUBUNIT PROTEIN BS6M"/>
    <property type="match status" value="1"/>
</dbReference>
<dbReference type="Gene3D" id="3.30.70.60">
    <property type="match status" value="1"/>
</dbReference>
<evidence type="ECO:0000313" key="12">
    <source>
        <dbReference type="Proteomes" id="UP000297638"/>
    </source>
</evidence>
<dbReference type="GO" id="GO:0070181">
    <property type="term" value="F:small ribosomal subunit rRNA binding"/>
    <property type="evidence" value="ECO:0007669"/>
    <property type="project" value="TreeGrafter"/>
</dbReference>
<evidence type="ECO:0000313" key="11">
    <source>
        <dbReference type="Proteomes" id="UP000235739"/>
    </source>
</evidence>
<evidence type="ECO:0000313" key="10">
    <source>
        <dbReference type="EMBL" id="TFH55691.1"/>
    </source>
</evidence>
<dbReference type="GO" id="GO:0006412">
    <property type="term" value="P:translation"/>
    <property type="evidence" value="ECO:0007669"/>
    <property type="project" value="UniProtKB-UniRule"/>
</dbReference>
<comment type="similarity">
    <text evidence="1 8">Belongs to the bacterial ribosomal protein bS6 family.</text>
</comment>
<comment type="function">
    <text evidence="6 8">Binds together with bS18 to 16S ribosomal RNA.</text>
</comment>
<dbReference type="Proteomes" id="UP000297638">
    <property type="component" value="Unassembled WGS sequence"/>
</dbReference>
<protein>
    <recommendedName>
        <fullName evidence="7 8">Small ribosomal subunit protein bS6</fullName>
    </recommendedName>
</protein>
<keyword evidence="5 8" id="KW-0687">Ribonucleoprotein</keyword>
<reference evidence="10 12" key="2">
    <citation type="submission" date="2019-03" db="EMBL/GenBank/DDBJ databases">
        <title>Glutamicibacter sp. LJH19 genome.</title>
        <authorList>
            <person name="Sinai Borker S."/>
            <person name="Kumar R."/>
        </authorList>
    </citation>
    <scope>NUCLEOTIDE SEQUENCE [LARGE SCALE GENOMIC DNA]</scope>
    <source>
        <strain evidence="10 12">LJH19</strain>
    </source>
</reference>
<dbReference type="EMBL" id="PNQX01000002">
    <property type="protein sequence ID" value="PMQ19873.1"/>
    <property type="molecule type" value="Genomic_DNA"/>
</dbReference>
<evidence type="ECO:0000256" key="2">
    <source>
        <dbReference type="ARBA" id="ARBA00022730"/>
    </source>
</evidence>
<dbReference type="HAMAP" id="MF_00360">
    <property type="entry name" value="Ribosomal_bS6"/>
    <property type="match status" value="1"/>
</dbReference>
<dbReference type="GO" id="GO:0005737">
    <property type="term" value="C:cytoplasm"/>
    <property type="evidence" value="ECO:0007669"/>
    <property type="project" value="UniProtKB-ARBA"/>
</dbReference>
<dbReference type="FunFam" id="3.30.70.60:FF:000002">
    <property type="entry name" value="30S ribosomal protein S6"/>
    <property type="match status" value="1"/>
</dbReference>
<evidence type="ECO:0000256" key="4">
    <source>
        <dbReference type="ARBA" id="ARBA00022980"/>
    </source>
</evidence>
<dbReference type="InterPro" id="IPR020814">
    <property type="entry name" value="Ribosomal_S6_plastid/chlpt"/>
</dbReference>
<evidence type="ECO:0000256" key="6">
    <source>
        <dbReference type="ARBA" id="ARBA00035104"/>
    </source>
</evidence>
<keyword evidence="4 8" id="KW-0689">Ribosomal protein</keyword>
<organism evidence="9 11">
    <name type="scientific">Glutamicibacter arilaitensis</name>
    <dbReference type="NCBI Taxonomy" id="256701"/>
    <lineage>
        <taxon>Bacteria</taxon>
        <taxon>Bacillati</taxon>
        <taxon>Actinomycetota</taxon>
        <taxon>Actinomycetes</taxon>
        <taxon>Micrococcales</taxon>
        <taxon>Micrococcaceae</taxon>
        <taxon>Glutamicibacter</taxon>
    </lineage>
</organism>
<evidence type="ECO:0000313" key="9">
    <source>
        <dbReference type="EMBL" id="PMQ19873.1"/>
    </source>
</evidence>
<name>A0A2N7S191_9MICC</name>
<dbReference type="EMBL" id="SPDS01000001">
    <property type="protein sequence ID" value="TFH55691.1"/>
    <property type="molecule type" value="Genomic_DNA"/>
</dbReference>
<evidence type="ECO:0000256" key="3">
    <source>
        <dbReference type="ARBA" id="ARBA00022884"/>
    </source>
</evidence>
<dbReference type="InterPro" id="IPR035980">
    <property type="entry name" value="Ribosomal_bS6_sf"/>
</dbReference>
<evidence type="ECO:0000256" key="5">
    <source>
        <dbReference type="ARBA" id="ARBA00023274"/>
    </source>
</evidence>
<dbReference type="CDD" id="cd00473">
    <property type="entry name" value="bS6"/>
    <property type="match status" value="1"/>
</dbReference>
<evidence type="ECO:0000256" key="1">
    <source>
        <dbReference type="ARBA" id="ARBA00009512"/>
    </source>
</evidence>